<keyword evidence="1" id="KW-0694">RNA-binding</keyword>
<dbReference type="PANTHER" id="PTHR13633:SF3">
    <property type="entry name" value="MITOCHONDRIAL TRANSCRIPTION RESCUE FACTOR 1"/>
    <property type="match status" value="1"/>
</dbReference>
<evidence type="ECO:0000313" key="4">
    <source>
        <dbReference type="Proteomes" id="UP001628078"/>
    </source>
</evidence>
<feature type="domain" description="RNA-binding S4" evidence="2">
    <location>
        <begin position="185"/>
        <end position="242"/>
    </location>
</feature>
<dbReference type="InterPro" id="IPR048443">
    <property type="entry name" value="RqcP2_N"/>
</dbReference>
<dbReference type="Proteomes" id="UP001628078">
    <property type="component" value="Unassembled WGS sequence"/>
</dbReference>
<dbReference type="InterPro" id="IPR002942">
    <property type="entry name" value="S4_RNA-bd"/>
</dbReference>
<dbReference type="Gene3D" id="3.30.70.330">
    <property type="match status" value="1"/>
</dbReference>
<reference evidence="3 4" key="1">
    <citation type="submission" date="2022-03" db="EMBL/GenBank/DDBJ databases">
        <title>Draft genome sequence of Furfurilactobacillus curtus JCM 31185.</title>
        <authorList>
            <person name="Suzuki S."/>
            <person name="Endo A."/>
            <person name="Kajikawa A."/>
        </authorList>
    </citation>
    <scope>NUCLEOTIDE SEQUENCE [LARGE SCALE GENOMIC DNA]</scope>
    <source>
        <strain evidence="3 4">JCM 31185</strain>
    </source>
</reference>
<dbReference type="Pfam" id="PF01479">
    <property type="entry name" value="S4"/>
    <property type="match status" value="1"/>
</dbReference>
<protein>
    <submittedName>
        <fullName evidence="3">RNA-binding protein</fullName>
    </submittedName>
</protein>
<dbReference type="Gene3D" id="3.10.290.10">
    <property type="entry name" value="RNA-binding S4 domain"/>
    <property type="match status" value="1"/>
</dbReference>
<dbReference type="SMART" id="SM00363">
    <property type="entry name" value="S4"/>
    <property type="match status" value="1"/>
</dbReference>
<dbReference type="Pfam" id="PF21278">
    <property type="entry name" value="YlmH_1st"/>
    <property type="match status" value="1"/>
</dbReference>
<dbReference type="InterPro" id="IPR040591">
    <property type="entry name" value="RqcP2_RBD"/>
</dbReference>
<dbReference type="InterPro" id="IPR012677">
    <property type="entry name" value="Nucleotide-bd_a/b_plait_sf"/>
</dbReference>
<name>A0ABQ5JLF2_9LACO</name>
<gene>
    <name evidence="3" type="ORF">JCM31185_05720</name>
</gene>
<dbReference type="EMBL" id="BQXO01000001">
    <property type="protein sequence ID" value="GKT05283.1"/>
    <property type="molecule type" value="Genomic_DNA"/>
</dbReference>
<evidence type="ECO:0000259" key="2">
    <source>
        <dbReference type="SMART" id="SM00363"/>
    </source>
</evidence>
<dbReference type="PROSITE" id="PS50889">
    <property type="entry name" value="S4"/>
    <property type="match status" value="1"/>
</dbReference>
<dbReference type="Gene3D" id="3.30.1370.160">
    <property type="match status" value="1"/>
</dbReference>
<dbReference type="CDD" id="cd00165">
    <property type="entry name" value="S4"/>
    <property type="match status" value="1"/>
</dbReference>
<comment type="caution">
    <text evidence="3">The sequence shown here is derived from an EMBL/GenBank/DDBJ whole genome shotgun (WGS) entry which is preliminary data.</text>
</comment>
<keyword evidence="4" id="KW-1185">Reference proteome</keyword>
<evidence type="ECO:0000256" key="1">
    <source>
        <dbReference type="PROSITE-ProRule" id="PRU00182"/>
    </source>
</evidence>
<dbReference type="PANTHER" id="PTHR13633">
    <property type="entry name" value="MITOCHONDRIAL TRANSCRIPTION RESCUE FACTOR 1"/>
    <property type="match status" value="1"/>
</dbReference>
<dbReference type="RefSeq" id="WP_407882532.1">
    <property type="nucleotide sequence ID" value="NZ_BQXO01000001.1"/>
</dbReference>
<organism evidence="3 4">
    <name type="scientific">Furfurilactobacillus curtus</name>
    <dbReference type="NCBI Taxonomy" id="1746200"/>
    <lineage>
        <taxon>Bacteria</taxon>
        <taxon>Bacillati</taxon>
        <taxon>Bacillota</taxon>
        <taxon>Bacilli</taxon>
        <taxon>Lactobacillales</taxon>
        <taxon>Lactobacillaceae</taxon>
        <taxon>Furfurilactobacillus</taxon>
    </lineage>
</organism>
<evidence type="ECO:0000313" key="3">
    <source>
        <dbReference type="EMBL" id="GKT05283.1"/>
    </source>
</evidence>
<sequence length="262" mass="29520">MVADTQVIQHFRPEEASFISEAQTWIATAGSQYRPYLTGFLNPRQLYILQTLVNAEDGLKIHANGGYPNAEQQRALIFPDYYTPQIDDFELQLLEIIYPTKFAKLHHSDILGTLANLGIDTSIFGDIITDGGIWQVIVAASMTAFFKTQVERIGKIKVHLSERSLTDALLPQVDWEQLPELVTSLRLDTVVAAAFNLSRNRAKGLVEAGNVRLNWMTNTHADTVLEADDMISVRHFGRVRLDTLNGKTRKDKLKIDLSVVRR</sequence>
<dbReference type="SUPFAM" id="SSF55174">
    <property type="entry name" value="Alpha-L RNA-binding motif"/>
    <property type="match status" value="1"/>
</dbReference>
<dbReference type="InterPro" id="IPR036986">
    <property type="entry name" value="S4_RNA-bd_sf"/>
</dbReference>
<accession>A0ABQ5JLF2</accession>
<dbReference type="Pfam" id="PF17774">
    <property type="entry name" value="YlmH_RBD"/>
    <property type="match status" value="1"/>
</dbReference>
<proteinExistence type="predicted"/>